<dbReference type="InterPro" id="IPR011711">
    <property type="entry name" value="GntR_C"/>
</dbReference>
<dbReference type="PROSITE" id="PS50949">
    <property type="entry name" value="HTH_GNTR"/>
    <property type="match status" value="1"/>
</dbReference>
<evidence type="ECO:0000256" key="3">
    <source>
        <dbReference type="ARBA" id="ARBA00023163"/>
    </source>
</evidence>
<dbReference type="SMART" id="SM00895">
    <property type="entry name" value="FCD"/>
    <property type="match status" value="1"/>
</dbReference>
<dbReference type="PRINTS" id="PR00035">
    <property type="entry name" value="HTHGNTR"/>
</dbReference>
<evidence type="ECO:0000256" key="2">
    <source>
        <dbReference type="ARBA" id="ARBA00023125"/>
    </source>
</evidence>
<proteinExistence type="predicted"/>
<dbReference type="Gene3D" id="1.10.10.10">
    <property type="entry name" value="Winged helix-like DNA-binding domain superfamily/Winged helix DNA-binding domain"/>
    <property type="match status" value="1"/>
</dbReference>
<feature type="domain" description="HTH gntR-type" evidence="4">
    <location>
        <begin position="1"/>
        <end position="73"/>
    </location>
</feature>
<keyword evidence="3" id="KW-0804">Transcription</keyword>
<dbReference type="SUPFAM" id="SSF48008">
    <property type="entry name" value="GntR ligand-binding domain-like"/>
    <property type="match status" value="1"/>
</dbReference>
<dbReference type="Pfam" id="PF07729">
    <property type="entry name" value="FCD"/>
    <property type="match status" value="1"/>
</dbReference>
<dbReference type="CDD" id="cd07377">
    <property type="entry name" value="WHTH_GntR"/>
    <property type="match status" value="1"/>
</dbReference>
<dbReference type="Gene3D" id="1.20.120.530">
    <property type="entry name" value="GntR ligand-binding domain-like"/>
    <property type="match status" value="1"/>
</dbReference>
<dbReference type="PANTHER" id="PTHR43537:SF24">
    <property type="entry name" value="GLUCONATE OPERON TRANSCRIPTIONAL REPRESSOR"/>
    <property type="match status" value="1"/>
</dbReference>
<dbReference type="Proteomes" id="UP000431401">
    <property type="component" value="Unassembled WGS sequence"/>
</dbReference>
<dbReference type="GO" id="GO:0003700">
    <property type="term" value="F:DNA-binding transcription factor activity"/>
    <property type="evidence" value="ECO:0007669"/>
    <property type="project" value="InterPro"/>
</dbReference>
<reference evidence="5 6" key="1">
    <citation type="submission" date="2019-10" db="EMBL/GenBank/DDBJ databases">
        <title>Nocardia macrotermitis sp. nov. and Nocardia aurantia sp. nov., isolated from the gut of fungus growing-termite Macrotermes natalensis.</title>
        <authorList>
            <person name="Benndorf R."/>
            <person name="Schwitalla J."/>
            <person name="Martin K."/>
            <person name="De Beer W."/>
            <person name="Kaster A.-K."/>
            <person name="Vollmers J."/>
            <person name="Poulsen M."/>
            <person name="Beemelmanns C."/>
        </authorList>
    </citation>
    <scope>NUCLEOTIDE SEQUENCE [LARGE SCALE GENOMIC DNA]</scope>
    <source>
        <strain evidence="5 6">RB56</strain>
    </source>
</reference>
<gene>
    <name evidence="5" type="primary">glcC_1</name>
    <name evidence="5" type="ORF">NRB56_49820</name>
</gene>
<keyword evidence="6" id="KW-1185">Reference proteome</keyword>
<accession>A0A7K0DVN9</accession>
<dbReference type="PANTHER" id="PTHR43537">
    <property type="entry name" value="TRANSCRIPTIONAL REGULATOR, GNTR FAMILY"/>
    <property type="match status" value="1"/>
</dbReference>
<dbReference type="InterPro" id="IPR008920">
    <property type="entry name" value="TF_FadR/GntR_C"/>
</dbReference>
<evidence type="ECO:0000313" key="6">
    <source>
        <dbReference type="Proteomes" id="UP000431401"/>
    </source>
</evidence>
<keyword evidence="1" id="KW-0805">Transcription regulation</keyword>
<protein>
    <submittedName>
        <fullName evidence="5">Glc operon transcriptional activator</fullName>
    </submittedName>
</protein>
<evidence type="ECO:0000259" key="4">
    <source>
        <dbReference type="PROSITE" id="PS50949"/>
    </source>
</evidence>
<dbReference type="InterPro" id="IPR000524">
    <property type="entry name" value="Tscrpt_reg_HTH_GntR"/>
</dbReference>
<keyword evidence="2" id="KW-0238">DNA-binding</keyword>
<dbReference type="SMART" id="SM00345">
    <property type="entry name" value="HTH_GNTR"/>
    <property type="match status" value="1"/>
</dbReference>
<dbReference type="Pfam" id="PF00392">
    <property type="entry name" value="GntR"/>
    <property type="match status" value="1"/>
</dbReference>
<evidence type="ECO:0000313" key="5">
    <source>
        <dbReference type="EMBL" id="MQY29392.1"/>
    </source>
</evidence>
<dbReference type="InterPro" id="IPR036390">
    <property type="entry name" value="WH_DNA-bd_sf"/>
</dbReference>
<dbReference type="InterPro" id="IPR036388">
    <property type="entry name" value="WH-like_DNA-bd_sf"/>
</dbReference>
<dbReference type="RefSeq" id="WP_319943484.1">
    <property type="nucleotide sequence ID" value="NZ_WEGI01000011.1"/>
</dbReference>
<dbReference type="AlphaFoldDB" id="A0A7K0DVN9"/>
<sequence>MRTHEVVLQRIESDLAAGRLVVGGRLPAERALAEELGVGRSSVREALRVLEAMGVVRTSAGSGPDAGAIVAADPAASIGTALRLHVATHTLPVRDLVQTRILLETWAVREAAFRAAGNPLPEVDALLDAMDDPALSPDQFHRLDADLHVALTGLAGNVLIEAMMSSLREAIHGYVMAAVSRLSDWPAVAAELRREHREIVAAIRRGHGAKAAELVQVHIAGFHALVDPGA</sequence>
<dbReference type="GO" id="GO:0003677">
    <property type="term" value="F:DNA binding"/>
    <property type="evidence" value="ECO:0007669"/>
    <property type="project" value="UniProtKB-KW"/>
</dbReference>
<dbReference type="EMBL" id="WEGI01000011">
    <property type="protein sequence ID" value="MQY29392.1"/>
    <property type="molecule type" value="Genomic_DNA"/>
</dbReference>
<organism evidence="5 6">
    <name type="scientific">Nocardia aurantia</name>
    <dbReference type="NCBI Taxonomy" id="2585199"/>
    <lineage>
        <taxon>Bacteria</taxon>
        <taxon>Bacillati</taxon>
        <taxon>Actinomycetota</taxon>
        <taxon>Actinomycetes</taxon>
        <taxon>Mycobacteriales</taxon>
        <taxon>Nocardiaceae</taxon>
        <taxon>Nocardia</taxon>
    </lineage>
</organism>
<dbReference type="SUPFAM" id="SSF46785">
    <property type="entry name" value="Winged helix' DNA-binding domain"/>
    <property type="match status" value="1"/>
</dbReference>
<evidence type="ECO:0000256" key="1">
    <source>
        <dbReference type="ARBA" id="ARBA00023015"/>
    </source>
</evidence>
<comment type="caution">
    <text evidence="5">The sequence shown here is derived from an EMBL/GenBank/DDBJ whole genome shotgun (WGS) entry which is preliminary data.</text>
</comment>
<name>A0A7K0DVN9_9NOCA</name>